<evidence type="ECO:0000313" key="3">
    <source>
        <dbReference type="Proteomes" id="UP000184188"/>
    </source>
</evidence>
<protein>
    <submittedName>
        <fullName evidence="2">Uncharacterized protein</fullName>
    </submittedName>
</protein>
<feature type="compositionally biased region" description="Polar residues" evidence="1">
    <location>
        <begin position="63"/>
        <end position="79"/>
    </location>
</feature>
<dbReference type="RefSeq" id="XP_022579013.1">
    <property type="nucleotide sequence ID" value="XM_022727276.1"/>
</dbReference>
<keyword evidence="3" id="KW-1185">Reference proteome</keyword>
<dbReference type="EMBL" id="KV878348">
    <property type="protein sequence ID" value="OJJ44503.1"/>
    <property type="molecule type" value="Genomic_DNA"/>
</dbReference>
<dbReference type="AlphaFoldDB" id="A0A1L9SBE6"/>
<dbReference type="Proteomes" id="UP000184188">
    <property type="component" value="Unassembled WGS sequence"/>
</dbReference>
<gene>
    <name evidence="2" type="ORF">ASPZODRAFT_18692</name>
</gene>
<feature type="region of interest" description="Disordered" evidence="1">
    <location>
        <begin position="23"/>
        <end position="98"/>
    </location>
</feature>
<name>A0A1L9SBE6_9EURO</name>
<organism evidence="2 3">
    <name type="scientific">Penicilliopsis zonata CBS 506.65</name>
    <dbReference type="NCBI Taxonomy" id="1073090"/>
    <lineage>
        <taxon>Eukaryota</taxon>
        <taxon>Fungi</taxon>
        <taxon>Dikarya</taxon>
        <taxon>Ascomycota</taxon>
        <taxon>Pezizomycotina</taxon>
        <taxon>Eurotiomycetes</taxon>
        <taxon>Eurotiomycetidae</taxon>
        <taxon>Eurotiales</taxon>
        <taxon>Aspergillaceae</taxon>
        <taxon>Penicilliopsis</taxon>
    </lineage>
</organism>
<reference evidence="3" key="1">
    <citation type="journal article" date="2017" name="Genome Biol.">
        <title>Comparative genomics reveals high biological diversity and specific adaptations in the industrially and medically important fungal genus Aspergillus.</title>
        <authorList>
            <person name="de Vries R.P."/>
            <person name="Riley R."/>
            <person name="Wiebenga A."/>
            <person name="Aguilar-Osorio G."/>
            <person name="Amillis S."/>
            <person name="Uchima C.A."/>
            <person name="Anderluh G."/>
            <person name="Asadollahi M."/>
            <person name="Askin M."/>
            <person name="Barry K."/>
            <person name="Battaglia E."/>
            <person name="Bayram O."/>
            <person name="Benocci T."/>
            <person name="Braus-Stromeyer S.A."/>
            <person name="Caldana C."/>
            <person name="Canovas D."/>
            <person name="Cerqueira G.C."/>
            <person name="Chen F."/>
            <person name="Chen W."/>
            <person name="Choi C."/>
            <person name="Clum A."/>
            <person name="Dos Santos R.A."/>
            <person name="Damasio A.R."/>
            <person name="Diallinas G."/>
            <person name="Emri T."/>
            <person name="Fekete E."/>
            <person name="Flipphi M."/>
            <person name="Freyberg S."/>
            <person name="Gallo A."/>
            <person name="Gournas C."/>
            <person name="Habgood R."/>
            <person name="Hainaut M."/>
            <person name="Harispe M.L."/>
            <person name="Henrissat B."/>
            <person name="Hilden K.S."/>
            <person name="Hope R."/>
            <person name="Hossain A."/>
            <person name="Karabika E."/>
            <person name="Karaffa L."/>
            <person name="Karanyi Z."/>
            <person name="Krasevec N."/>
            <person name="Kuo A."/>
            <person name="Kusch H."/>
            <person name="LaButti K."/>
            <person name="Lagendijk E.L."/>
            <person name="Lapidus A."/>
            <person name="Levasseur A."/>
            <person name="Lindquist E."/>
            <person name="Lipzen A."/>
            <person name="Logrieco A.F."/>
            <person name="MacCabe A."/>
            <person name="Maekelae M.R."/>
            <person name="Malavazi I."/>
            <person name="Melin P."/>
            <person name="Meyer V."/>
            <person name="Mielnichuk N."/>
            <person name="Miskei M."/>
            <person name="Molnar A.P."/>
            <person name="Mule G."/>
            <person name="Ngan C.Y."/>
            <person name="Orejas M."/>
            <person name="Orosz E."/>
            <person name="Ouedraogo J.P."/>
            <person name="Overkamp K.M."/>
            <person name="Park H.-S."/>
            <person name="Perrone G."/>
            <person name="Piumi F."/>
            <person name="Punt P.J."/>
            <person name="Ram A.F."/>
            <person name="Ramon A."/>
            <person name="Rauscher S."/>
            <person name="Record E."/>
            <person name="Riano-Pachon D.M."/>
            <person name="Robert V."/>
            <person name="Roehrig J."/>
            <person name="Ruller R."/>
            <person name="Salamov A."/>
            <person name="Salih N.S."/>
            <person name="Samson R.A."/>
            <person name="Sandor E."/>
            <person name="Sanguinetti M."/>
            <person name="Schuetze T."/>
            <person name="Sepcic K."/>
            <person name="Shelest E."/>
            <person name="Sherlock G."/>
            <person name="Sophianopoulou V."/>
            <person name="Squina F.M."/>
            <person name="Sun H."/>
            <person name="Susca A."/>
            <person name="Todd R.B."/>
            <person name="Tsang A."/>
            <person name="Unkles S.E."/>
            <person name="van de Wiele N."/>
            <person name="van Rossen-Uffink D."/>
            <person name="Oliveira J.V."/>
            <person name="Vesth T.C."/>
            <person name="Visser J."/>
            <person name="Yu J.-H."/>
            <person name="Zhou M."/>
            <person name="Andersen M.R."/>
            <person name="Archer D.B."/>
            <person name="Baker S.E."/>
            <person name="Benoit I."/>
            <person name="Brakhage A.A."/>
            <person name="Braus G.H."/>
            <person name="Fischer R."/>
            <person name="Frisvad J.C."/>
            <person name="Goldman G.H."/>
            <person name="Houbraken J."/>
            <person name="Oakley B."/>
            <person name="Pocsi I."/>
            <person name="Scazzocchio C."/>
            <person name="Seiboth B."/>
            <person name="vanKuyk P.A."/>
            <person name="Wortman J."/>
            <person name="Dyer P.S."/>
            <person name="Grigoriev I.V."/>
        </authorList>
    </citation>
    <scope>NUCLEOTIDE SEQUENCE [LARGE SCALE GENOMIC DNA]</scope>
    <source>
        <strain evidence="3">CBS 506.65</strain>
    </source>
</reference>
<sequence length="150" mass="16902">MVPEIAERYQLHSLGSRILSEIESQTTSCIPPPRPGNKRKRMGNRTTAASASVPRQMEDAPSPNDSCTSKRVRLNQSSASREHVSTLMTHSRRDERNVDELPVSSSLRLGLKIMDRATQVPKIRLTGLYIKTTLMPELIVILDLFPSRMY</sequence>
<proteinExistence type="predicted"/>
<accession>A0A1L9SBE6</accession>
<dbReference type="GeneID" id="34613740"/>
<evidence type="ECO:0000256" key="1">
    <source>
        <dbReference type="SAM" id="MobiDB-lite"/>
    </source>
</evidence>
<dbReference type="VEuPathDB" id="FungiDB:ASPZODRAFT_18692"/>
<evidence type="ECO:0000313" key="2">
    <source>
        <dbReference type="EMBL" id="OJJ44503.1"/>
    </source>
</evidence>